<dbReference type="PROSITE" id="PS51257">
    <property type="entry name" value="PROKAR_LIPOPROTEIN"/>
    <property type="match status" value="1"/>
</dbReference>
<accession>A0A9D9ESE4</accession>
<organism evidence="1 2">
    <name type="scientific">Candidatus Cryptobacteroides intestinavium</name>
    <dbReference type="NCBI Taxonomy" id="2840766"/>
    <lineage>
        <taxon>Bacteria</taxon>
        <taxon>Pseudomonadati</taxon>
        <taxon>Bacteroidota</taxon>
        <taxon>Bacteroidia</taxon>
        <taxon>Bacteroidales</taxon>
        <taxon>Candidatus Cryptobacteroides</taxon>
    </lineage>
</organism>
<protein>
    <submittedName>
        <fullName evidence="1">Dienelactone hydrolase family protein</fullName>
    </submittedName>
</protein>
<dbReference type="InterPro" id="IPR029058">
    <property type="entry name" value="AB_hydrolase_fold"/>
</dbReference>
<dbReference type="SUPFAM" id="SSF53474">
    <property type="entry name" value="alpha/beta-Hydrolases"/>
    <property type="match status" value="1"/>
</dbReference>
<reference evidence="1" key="2">
    <citation type="journal article" date="2021" name="PeerJ">
        <title>Extensive microbial diversity within the chicken gut microbiome revealed by metagenomics and culture.</title>
        <authorList>
            <person name="Gilroy R."/>
            <person name="Ravi A."/>
            <person name="Getino M."/>
            <person name="Pursley I."/>
            <person name="Horton D.L."/>
            <person name="Alikhan N.F."/>
            <person name="Baker D."/>
            <person name="Gharbi K."/>
            <person name="Hall N."/>
            <person name="Watson M."/>
            <person name="Adriaenssens E.M."/>
            <person name="Foster-Nyarko E."/>
            <person name="Jarju S."/>
            <person name="Secka A."/>
            <person name="Antonio M."/>
            <person name="Oren A."/>
            <person name="Chaudhuri R.R."/>
            <person name="La Ragione R."/>
            <person name="Hildebrand F."/>
            <person name="Pallen M.J."/>
        </authorList>
    </citation>
    <scope>NUCLEOTIDE SEQUENCE</scope>
    <source>
        <strain evidence="1">B1-20833</strain>
    </source>
</reference>
<keyword evidence="1" id="KW-0378">Hydrolase</keyword>
<gene>
    <name evidence="1" type="ORF">IAC06_04790</name>
</gene>
<dbReference type="InterPro" id="IPR050261">
    <property type="entry name" value="FrsA_esterase"/>
</dbReference>
<comment type="caution">
    <text evidence="1">The sequence shown here is derived from an EMBL/GenBank/DDBJ whole genome shotgun (WGS) entry which is preliminary data.</text>
</comment>
<dbReference type="AlphaFoldDB" id="A0A9D9ESE4"/>
<evidence type="ECO:0000313" key="2">
    <source>
        <dbReference type="Proteomes" id="UP000823661"/>
    </source>
</evidence>
<evidence type="ECO:0000313" key="1">
    <source>
        <dbReference type="EMBL" id="MBO8452183.1"/>
    </source>
</evidence>
<dbReference type="GO" id="GO:0016787">
    <property type="term" value="F:hydrolase activity"/>
    <property type="evidence" value="ECO:0007669"/>
    <property type="project" value="UniProtKB-KW"/>
</dbReference>
<sequence>MPATRTFITAIIITAAAAALCGCRHNDSTAAFGLEAVISEQRDGYVCSLVEFSTGPDERVRGYLLVPDNASATDKVPAVIMLHDHGARFDIGKEKIIRPMAPEHIVRSAGQWADKYFDGVFFGDLLAARGYAVIAADALYWGERSSPEAYEWSRLSFGDSLNMQKQRIRELKQTVYEGQRDIYSGFEARGECWAEKILKDDIATAELAASLPFVDTSRIYAFGFSMGAHRCWLLSAFCDRIKGGAAVCWMTTKSAYDSDNASDLSMRIPSLRDTMDFPDISRLTRPKPMLFINGEDDHLFPKEAVYEAFGRMQSEYAGCPPGTLRTYFVPGGHHCGRAVQDSVISFFSGL</sequence>
<reference evidence="1" key="1">
    <citation type="submission" date="2020-10" db="EMBL/GenBank/DDBJ databases">
        <authorList>
            <person name="Gilroy R."/>
        </authorList>
    </citation>
    <scope>NUCLEOTIDE SEQUENCE</scope>
    <source>
        <strain evidence="1">B1-20833</strain>
    </source>
</reference>
<dbReference type="Proteomes" id="UP000823661">
    <property type="component" value="Unassembled WGS sequence"/>
</dbReference>
<dbReference type="EMBL" id="JADIMI010000045">
    <property type="protein sequence ID" value="MBO8452183.1"/>
    <property type="molecule type" value="Genomic_DNA"/>
</dbReference>
<proteinExistence type="predicted"/>
<name>A0A9D9ESE4_9BACT</name>
<dbReference type="Gene3D" id="3.40.50.1820">
    <property type="entry name" value="alpha/beta hydrolase"/>
    <property type="match status" value="1"/>
</dbReference>
<dbReference type="PANTHER" id="PTHR22946:SF0">
    <property type="entry name" value="DIENELACTONE HYDROLASE DOMAIN-CONTAINING PROTEIN"/>
    <property type="match status" value="1"/>
</dbReference>
<dbReference type="PANTHER" id="PTHR22946">
    <property type="entry name" value="DIENELACTONE HYDROLASE DOMAIN-CONTAINING PROTEIN-RELATED"/>
    <property type="match status" value="1"/>
</dbReference>